<reference evidence="4 5" key="1">
    <citation type="submission" date="2016-09" db="EMBL/GenBank/DDBJ databases">
        <title>genome sequences of unsequenced Mycobacteria.</title>
        <authorList>
            <person name="Greninger A.L."/>
            <person name="Jerome K.R."/>
            <person name="Mcnair B."/>
            <person name="Wallis C."/>
            <person name="Fang F."/>
        </authorList>
    </citation>
    <scope>NUCLEOTIDE SEQUENCE [LARGE SCALE GENOMIC DNA]</scope>
    <source>
        <strain evidence="4 5">BM1</strain>
    </source>
</reference>
<feature type="non-terminal residue" evidence="4">
    <location>
        <position position="212"/>
    </location>
</feature>
<evidence type="ECO:0000256" key="1">
    <source>
        <dbReference type="ARBA" id="ARBA00022741"/>
    </source>
</evidence>
<evidence type="ECO:0000259" key="3">
    <source>
        <dbReference type="Pfam" id="PF13191"/>
    </source>
</evidence>
<evidence type="ECO:0000256" key="2">
    <source>
        <dbReference type="ARBA" id="ARBA00022840"/>
    </source>
</evidence>
<keyword evidence="1" id="KW-0547">Nucleotide-binding</keyword>
<dbReference type="GO" id="GO:0005524">
    <property type="term" value="F:ATP binding"/>
    <property type="evidence" value="ECO:0007669"/>
    <property type="project" value="UniProtKB-KW"/>
</dbReference>
<dbReference type="InterPro" id="IPR041664">
    <property type="entry name" value="AAA_16"/>
</dbReference>
<dbReference type="Pfam" id="PF13191">
    <property type="entry name" value="AAA_16"/>
    <property type="match status" value="1"/>
</dbReference>
<dbReference type="PANTHER" id="PTHR16305:SF35">
    <property type="entry name" value="TRANSCRIPTIONAL ACTIVATOR DOMAIN"/>
    <property type="match status" value="1"/>
</dbReference>
<dbReference type="SUPFAM" id="SSF52540">
    <property type="entry name" value="P-loop containing nucleoside triphosphate hydrolases"/>
    <property type="match status" value="1"/>
</dbReference>
<comment type="caution">
    <text evidence="4">The sequence shown here is derived from an EMBL/GenBank/DDBJ whole genome shotgun (WGS) entry which is preliminary data.</text>
</comment>
<keyword evidence="2" id="KW-0067">ATP-binding</keyword>
<dbReference type="GO" id="GO:0004016">
    <property type="term" value="F:adenylate cyclase activity"/>
    <property type="evidence" value="ECO:0007669"/>
    <property type="project" value="TreeGrafter"/>
</dbReference>
<dbReference type="InterPro" id="IPR027417">
    <property type="entry name" value="P-loop_NTPase"/>
</dbReference>
<dbReference type="Gene3D" id="3.40.50.300">
    <property type="entry name" value="P-loop containing nucleotide triphosphate hydrolases"/>
    <property type="match status" value="1"/>
</dbReference>
<dbReference type="PANTHER" id="PTHR16305">
    <property type="entry name" value="TESTICULAR SOLUBLE ADENYLYL CYCLASE"/>
    <property type="match status" value="1"/>
</dbReference>
<dbReference type="EMBL" id="MIJD01000436">
    <property type="protein sequence ID" value="OPE46142.1"/>
    <property type="molecule type" value="Genomic_DNA"/>
</dbReference>
<organism evidence="4 5">
    <name type="scientific">Mycolicibacterium diernhoferi</name>
    <dbReference type="NCBI Taxonomy" id="1801"/>
    <lineage>
        <taxon>Bacteria</taxon>
        <taxon>Bacillati</taxon>
        <taxon>Actinomycetota</taxon>
        <taxon>Actinomycetes</taxon>
        <taxon>Mycobacteriales</taxon>
        <taxon>Mycobacteriaceae</taxon>
        <taxon>Mycolicibacterium</taxon>
    </lineage>
</organism>
<feature type="domain" description="Orc1-like AAA ATPase" evidence="3">
    <location>
        <begin position="6"/>
        <end position="127"/>
    </location>
</feature>
<protein>
    <submittedName>
        <fullName evidence="4">Helix-turn-helix transcriptional regulator</fullName>
    </submittedName>
</protein>
<gene>
    <name evidence="4" type="ORF">BV510_26855</name>
</gene>
<dbReference type="GO" id="GO:0005737">
    <property type="term" value="C:cytoplasm"/>
    <property type="evidence" value="ECO:0007669"/>
    <property type="project" value="TreeGrafter"/>
</dbReference>
<evidence type="ECO:0000313" key="4">
    <source>
        <dbReference type="EMBL" id="OPE46142.1"/>
    </source>
</evidence>
<evidence type="ECO:0000313" key="5">
    <source>
        <dbReference type="Proteomes" id="UP000191039"/>
    </source>
</evidence>
<proteinExistence type="predicted"/>
<dbReference type="Proteomes" id="UP000191039">
    <property type="component" value="Unassembled WGS sequence"/>
</dbReference>
<dbReference type="AlphaFoldDB" id="A0A1T3VVX0"/>
<name>A0A1T3VVX0_9MYCO</name>
<sequence length="212" mass="22912">MRVSWPLVGRAAEVHTLRSAVSAPGLSGIVVSGVAGIGKSRVVREALAGANPHWIVGTTAARGLPLGAFAAWADHLDGDRLQLVRGVIDAITATPTGGPAFLVVDDAQLLDDLSAFVLHQIVQRRAARVVLTVRDGDPVPDSVREIWKDHTFDRLDLRPLREQECAELLSAALQGPVDADAAHRLWQLTRGNALYLRNIVEQELTDGRLQQH</sequence>
<accession>A0A1T3VVX0</accession>